<protein>
    <submittedName>
        <fullName evidence="2">Uncharacterized protein</fullName>
    </submittedName>
</protein>
<organism evidence="2 3">
    <name type="scientific">Cinchona calisaya</name>
    <dbReference type="NCBI Taxonomy" id="153742"/>
    <lineage>
        <taxon>Eukaryota</taxon>
        <taxon>Viridiplantae</taxon>
        <taxon>Streptophyta</taxon>
        <taxon>Embryophyta</taxon>
        <taxon>Tracheophyta</taxon>
        <taxon>Spermatophyta</taxon>
        <taxon>Magnoliopsida</taxon>
        <taxon>eudicotyledons</taxon>
        <taxon>Gunneridae</taxon>
        <taxon>Pentapetalae</taxon>
        <taxon>asterids</taxon>
        <taxon>lamiids</taxon>
        <taxon>Gentianales</taxon>
        <taxon>Rubiaceae</taxon>
        <taxon>Cinchonoideae</taxon>
        <taxon>Cinchoneae</taxon>
        <taxon>Cinchona</taxon>
    </lineage>
</organism>
<evidence type="ECO:0000313" key="3">
    <source>
        <dbReference type="Proteomes" id="UP001630127"/>
    </source>
</evidence>
<name>A0ABD2YCW9_9GENT</name>
<dbReference type="EMBL" id="JBJUIK010000014">
    <property type="protein sequence ID" value="KAL3503974.1"/>
    <property type="molecule type" value="Genomic_DNA"/>
</dbReference>
<sequence length="116" mass="13789">MPRLGTGNSEDREKTETMAAQTRRDREENNTVSAIVNRIQRFIRPYRNQTEELINLGEIIDIERDIETFRNNRINIINSNALYETSYQTRLYRHYREVQIRCLEGDSPFTFSNSIT</sequence>
<proteinExistence type="predicted"/>
<reference evidence="2 3" key="1">
    <citation type="submission" date="2024-11" db="EMBL/GenBank/DDBJ databases">
        <title>A near-complete genome assembly of Cinchona calisaya.</title>
        <authorList>
            <person name="Lian D.C."/>
            <person name="Zhao X.W."/>
            <person name="Wei L."/>
        </authorList>
    </citation>
    <scope>NUCLEOTIDE SEQUENCE [LARGE SCALE GENOMIC DNA]</scope>
    <source>
        <tissue evidence="2">Nenye</tissue>
    </source>
</reference>
<dbReference type="AlphaFoldDB" id="A0ABD2YCW9"/>
<evidence type="ECO:0000256" key="1">
    <source>
        <dbReference type="SAM" id="MobiDB-lite"/>
    </source>
</evidence>
<accession>A0ABD2YCW9</accession>
<feature type="region of interest" description="Disordered" evidence="1">
    <location>
        <begin position="1"/>
        <end position="28"/>
    </location>
</feature>
<evidence type="ECO:0000313" key="2">
    <source>
        <dbReference type="EMBL" id="KAL3503974.1"/>
    </source>
</evidence>
<feature type="compositionally biased region" description="Basic and acidic residues" evidence="1">
    <location>
        <begin position="9"/>
        <end position="28"/>
    </location>
</feature>
<comment type="caution">
    <text evidence="2">The sequence shown here is derived from an EMBL/GenBank/DDBJ whole genome shotgun (WGS) entry which is preliminary data.</text>
</comment>
<keyword evidence="3" id="KW-1185">Reference proteome</keyword>
<gene>
    <name evidence="2" type="ORF">ACH5RR_033815</name>
</gene>
<dbReference type="Proteomes" id="UP001630127">
    <property type="component" value="Unassembled WGS sequence"/>
</dbReference>